<name>A0ACC1YH52_MELAZ</name>
<evidence type="ECO:0000313" key="2">
    <source>
        <dbReference type="Proteomes" id="UP001164539"/>
    </source>
</evidence>
<sequence length="313" mass="35196">MNSLGEIFGTSESDEFSSLSTDVIGKSTEDLVLSHEEINFGTIFDFDLRWPEVKNVRQGTCQDILPIEKALLKPDDPLFSYSFQQSSLLDQGFSIQSGLGIVDDQYYDPNSFFMSWQNLPEIASPYCPPSLLREPHGSCPITLVLDLDETLVHSSFDICEDADFSFPIRSKMQVQTVFVRQRPYLQMFLEAAASMFDIVIFTAGQSIYAEQLLDILDPNQTLIGQRVYRDSCVFADGEYLKDLTILGRDLARIAIVDNTPQVFQLQVDNGIPIESWFGDPSDSALLSLLLFLETLVGADDVRPIIKKKYGPQE</sequence>
<reference evidence="1 2" key="1">
    <citation type="journal article" date="2023" name="Science">
        <title>Complex scaffold remodeling in plant triterpene biosynthesis.</title>
        <authorList>
            <person name="De La Pena R."/>
            <person name="Hodgson H."/>
            <person name="Liu J.C."/>
            <person name="Stephenson M.J."/>
            <person name="Martin A.C."/>
            <person name="Owen C."/>
            <person name="Harkess A."/>
            <person name="Leebens-Mack J."/>
            <person name="Jimenez L.E."/>
            <person name="Osbourn A."/>
            <person name="Sattely E.S."/>
        </authorList>
    </citation>
    <scope>NUCLEOTIDE SEQUENCE [LARGE SCALE GENOMIC DNA]</scope>
    <source>
        <strain evidence="2">cv. JPN11</strain>
        <tissue evidence="1">Leaf</tissue>
    </source>
</reference>
<evidence type="ECO:0000313" key="1">
    <source>
        <dbReference type="EMBL" id="KAJ4721995.1"/>
    </source>
</evidence>
<keyword evidence="2" id="KW-1185">Reference proteome</keyword>
<gene>
    <name evidence="1" type="ORF">OWV82_005570</name>
</gene>
<dbReference type="Proteomes" id="UP001164539">
    <property type="component" value="Chromosome 3"/>
</dbReference>
<comment type="caution">
    <text evidence="1">The sequence shown here is derived from an EMBL/GenBank/DDBJ whole genome shotgun (WGS) entry which is preliminary data.</text>
</comment>
<dbReference type="EMBL" id="CM051396">
    <property type="protein sequence ID" value="KAJ4721995.1"/>
    <property type="molecule type" value="Genomic_DNA"/>
</dbReference>
<accession>A0ACC1YH52</accession>
<proteinExistence type="predicted"/>
<organism evidence="1 2">
    <name type="scientific">Melia azedarach</name>
    <name type="common">Chinaberry tree</name>
    <dbReference type="NCBI Taxonomy" id="155640"/>
    <lineage>
        <taxon>Eukaryota</taxon>
        <taxon>Viridiplantae</taxon>
        <taxon>Streptophyta</taxon>
        <taxon>Embryophyta</taxon>
        <taxon>Tracheophyta</taxon>
        <taxon>Spermatophyta</taxon>
        <taxon>Magnoliopsida</taxon>
        <taxon>eudicotyledons</taxon>
        <taxon>Gunneridae</taxon>
        <taxon>Pentapetalae</taxon>
        <taxon>rosids</taxon>
        <taxon>malvids</taxon>
        <taxon>Sapindales</taxon>
        <taxon>Meliaceae</taxon>
        <taxon>Melia</taxon>
    </lineage>
</organism>
<protein>
    <submittedName>
        <fullName evidence="1">CTD small phosphatase-like protein 2</fullName>
    </submittedName>
</protein>